<dbReference type="Proteomes" id="UP000177190">
    <property type="component" value="Unassembled WGS sequence"/>
</dbReference>
<dbReference type="InterPro" id="IPR017896">
    <property type="entry name" value="4Fe4S_Fe-S-bd"/>
</dbReference>
<keyword evidence="5 6" id="KW-0411">Iron-sulfur</keyword>
<feature type="domain" description="4Fe-4S ferredoxin-type" evidence="7">
    <location>
        <begin position="1"/>
        <end position="29"/>
    </location>
</feature>
<keyword evidence="3 6" id="KW-0249">Electron transport</keyword>
<dbReference type="EMBL" id="MHOM01000036">
    <property type="protein sequence ID" value="OGZ63435.1"/>
    <property type="molecule type" value="Genomic_DNA"/>
</dbReference>
<gene>
    <name evidence="8" type="ORF">A2812_01800</name>
</gene>
<dbReference type="PROSITE" id="PS51379">
    <property type="entry name" value="4FE4S_FER_2"/>
    <property type="match status" value="1"/>
</dbReference>
<reference evidence="8 9" key="1">
    <citation type="journal article" date="2016" name="Nat. Commun.">
        <title>Thousands of microbial genomes shed light on interconnected biogeochemical processes in an aquifer system.</title>
        <authorList>
            <person name="Anantharaman K."/>
            <person name="Brown C.T."/>
            <person name="Hug L.A."/>
            <person name="Sharon I."/>
            <person name="Castelle C.J."/>
            <person name="Probst A.J."/>
            <person name="Thomas B.C."/>
            <person name="Singh A."/>
            <person name="Wilkins M.J."/>
            <person name="Karaoz U."/>
            <person name="Brodie E.L."/>
            <person name="Williams K.H."/>
            <person name="Hubbard S.S."/>
            <person name="Banfield J.F."/>
        </authorList>
    </citation>
    <scope>NUCLEOTIDE SEQUENCE [LARGE SCALE GENOMIC DNA]</scope>
</reference>
<dbReference type="InterPro" id="IPR017900">
    <property type="entry name" value="4Fe4S_Fe_S_CS"/>
</dbReference>
<evidence type="ECO:0000259" key="7">
    <source>
        <dbReference type="PROSITE" id="PS51379"/>
    </source>
</evidence>
<evidence type="ECO:0000256" key="1">
    <source>
        <dbReference type="ARBA" id="ARBA00022448"/>
    </source>
</evidence>
<keyword evidence="4 6" id="KW-0408">Iron</keyword>
<name>A0A1G2HLT6_9BACT</name>
<accession>A0A1G2HLT6</accession>
<dbReference type="GO" id="GO:0009055">
    <property type="term" value="F:electron transfer activity"/>
    <property type="evidence" value="ECO:0007669"/>
    <property type="project" value="UniProtKB-UniRule"/>
</dbReference>
<dbReference type="InterPro" id="IPR051269">
    <property type="entry name" value="Fe-S_cluster_ET"/>
</dbReference>
<dbReference type="GO" id="GO:0005506">
    <property type="term" value="F:iron ion binding"/>
    <property type="evidence" value="ECO:0007669"/>
    <property type="project" value="UniProtKB-UniRule"/>
</dbReference>
<evidence type="ECO:0000256" key="3">
    <source>
        <dbReference type="ARBA" id="ARBA00022982"/>
    </source>
</evidence>
<evidence type="ECO:0000256" key="4">
    <source>
        <dbReference type="ARBA" id="ARBA00023004"/>
    </source>
</evidence>
<dbReference type="PANTHER" id="PTHR36923">
    <property type="entry name" value="FERREDOXIN"/>
    <property type="match status" value="1"/>
</dbReference>
<dbReference type="SUPFAM" id="SSF54862">
    <property type="entry name" value="4Fe-4S ferredoxins"/>
    <property type="match status" value="1"/>
</dbReference>
<evidence type="ECO:0000313" key="8">
    <source>
        <dbReference type="EMBL" id="OGZ63435.1"/>
    </source>
</evidence>
<keyword evidence="1 6" id="KW-0813">Transport</keyword>
<evidence type="ECO:0000256" key="2">
    <source>
        <dbReference type="ARBA" id="ARBA00022723"/>
    </source>
</evidence>
<dbReference type="PANTHER" id="PTHR36923:SF3">
    <property type="entry name" value="FERREDOXIN"/>
    <property type="match status" value="1"/>
</dbReference>
<protein>
    <recommendedName>
        <fullName evidence="6">Ferredoxin</fullName>
    </recommendedName>
</protein>
<dbReference type="InterPro" id="IPR001080">
    <property type="entry name" value="3Fe4S_ferredoxin"/>
</dbReference>
<evidence type="ECO:0000313" key="9">
    <source>
        <dbReference type="Proteomes" id="UP000177190"/>
    </source>
</evidence>
<evidence type="ECO:0000256" key="6">
    <source>
        <dbReference type="RuleBase" id="RU368020"/>
    </source>
</evidence>
<proteinExistence type="predicted"/>
<dbReference type="PRINTS" id="PR00352">
    <property type="entry name" value="3FE4SFRDOXIN"/>
</dbReference>
<dbReference type="STRING" id="1802200.A2812_01800"/>
<keyword evidence="2 6" id="KW-0479">Metal-binding</keyword>
<dbReference type="Gene3D" id="3.30.70.20">
    <property type="match status" value="1"/>
</dbReference>
<dbReference type="Pfam" id="PF13459">
    <property type="entry name" value="Fer4_15"/>
    <property type="match status" value="1"/>
</dbReference>
<dbReference type="PROSITE" id="PS00198">
    <property type="entry name" value="4FE4S_FER_1"/>
    <property type="match status" value="1"/>
</dbReference>
<organism evidence="8 9">
    <name type="scientific">Candidatus Staskawiczbacteria bacterium RIFCSPHIGHO2_01_FULL_36_16</name>
    <dbReference type="NCBI Taxonomy" id="1802200"/>
    <lineage>
        <taxon>Bacteria</taxon>
        <taxon>Candidatus Staskawicziibacteriota</taxon>
    </lineage>
</organism>
<comment type="caution">
    <text evidence="8">The sequence shown here is derived from an EMBL/GenBank/DDBJ whole genome shotgun (WGS) entry which is preliminary data.</text>
</comment>
<dbReference type="AlphaFoldDB" id="A0A1G2HLT6"/>
<evidence type="ECO:0000256" key="5">
    <source>
        <dbReference type="ARBA" id="ARBA00023014"/>
    </source>
</evidence>
<sequence length="71" mass="7816">MKIKLEREKCIGCGSCQAVCPKYFELAEDGKSHIKGSVKDEKTNNEELEVAKIECAETAADTCPVQCIHIT</sequence>
<comment type="function">
    <text evidence="6">Ferredoxins are iron-sulfur proteins that transfer electrons in a wide variety of metabolic reactions.</text>
</comment>
<dbReference type="GO" id="GO:0051536">
    <property type="term" value="F:iron-sulfur cluster binding"/>
    <property type="evidence" value="ECO:0007669"/>
    <property type="project" value="UniProtKB-KW"/>
</dbReference>